<comment type="caution">
    <text evidence="5">The sequence shown here is derived from an EMBL/GenBank/DDBJ whole genome shotgun (WGS) entry which is preliminary data.</text>
</comment>
<gene>
    <name evidence="5" type="ORF">EDB81DRAFT_664838</name>
</gene>
<evidence type="ECO:0000256" key="1">
    <source>
        <dbReference type="ARBA" id="ARBA00004496"/>
    </source>
</evidence>
<keyword evidence="4" id="KW-0802">TPR repeat</keyword>
<accession>A0A9P9DS34</accession>
<evidence type="ECO:0000313" key="6">
    <source>
        <dbReference type="Proteomes" id="UP000738349"/>
    </source>
</evidence>
<dbReference type="OrthoDB" id="5390606at2759"/>
<evidence type="ECO:0000256" key="3">
    <source>
        <dbReference type="ARBA" id="ARBA00022737"/>
    </source>
</evidence>
<name>A0A9P9DS34_9HYPO</name>
<dbReference type="SUPFAM" id="SSF48452">
    <property type="entry name" value="TPR-like"/>
    <property type="match status" value="1"/>
</dbReference>
<proteinExistence type="predicted"/>
<dbReference type="AlphaFoldDB" id="A0A9P9DS34"/>
<dbReference type="GO" id="GO:0005871">
    <property type="term" value="C:kinesin complex"/>
    <property type="evidence" value="ECO:0007669"/>
    <property type="project" value="InterPro"/>
</dbReference>
<sequence length="95" mass="11331">LERVSGFLYERGRWREREPVNERALNLRRLVLGEKHPDILHAMHDLAITWKSLGRRNDAFSLMQQCLQWKTLALGSDHPMTKTSARFLTTRMERW</sequence>
<dbReference type="GO" id="GO:0019894">
    <property type="term" value="F:kinesin binding"/>
    <property type="evidence" value="ECO:0007669"/>
    <property type="project" value="TreeGrafter"/>
</dbReference>
<organism evidence="5 6">
    <name type="scientific">Dactylonectria macrodidyma</name>
    <dbReference type="NCBI Taxonomy" id="307937"/>
    <lineage>
        <taxon>Eukaryota</taxon>
        <taxon>Fungi</taxon>
        <taxon>Dikarya</taxon>
        <taxon>Ascomycota</taxon>
        <taxon>Pezizomycotina</taxon>
        <taxon>Sordariomycetes</taxon>
        <taxon>Hypocreomycetidae</taxon>
        <taxon>Hypocreales</taxon>
        <taxon>Nectriaceae</taxon>
        <taxon>Dactylonectria</taxon>
    </lineage>
</organism>
<dbReference type="EMBL" id="JAGMUV010000022">
    <property type="protein sequence ID" value="KAH7124253.1"/>
    <property type="molecule type" value="Genomic_DNA"/>
</dbReference>
<comment type="subcellular location">
    <subcellularLocation>
        <location evidence="1">Cytoplasm</location>
    </subcellularLocation>
</comment>
<evidence type="ECO:0000313" key="5">
    <source>
        <dbReference type="EMBL" id="KAH7124253.1"/>
    </source>
</evidence>
<dbReference type="PANTHER" id="PTHR45783">
    <property type="entry name" value="KINESIN LIGHT CHAIN"/>
    <property type="match status" value="1"/>
</dbReference>
<keyword evidence="3" id="KW-0677">Repeat</keyword>
<evidence type="ECO:0008006" key="7">
    <source>
        <dbReference type="Google" id="ProtNLM"/>
    </source>
</evidence>
<evidence type="ECO:0000256" key="4">
    <source>
        <dbReference type="ARBA" id="ARBA00022803"/>
    </source>
</evidence>
<protein>
    <recommendedName>
        <fullName evidence="7">Tetratricopeptide repeat protein</fullName>
    </recommendedName>
</protein>
<dbReference type="Proteomes" id="UP000738349">
    <property type="component" value="Unassembled WGS sequence"/>
</dbReference>
<feature type="non-terminal residue" evidence="5">
    <location>
        <position position="1"/>
    </location>
</feature>
<keyword evidence="2" id="KW-0963">Cytoplasm</keyword>
<reference evidence="5" key="1">
    <citation type="journal article" date="2021" name="Nat. Commun.">
        <title>Genetic determinants of endophytism in the Arabidopsis root mycobiome.</title>
        <authorList>
            <person name="Mesny F."/>
            <person name="Miyauchi S."/>
            <person name="Thiergart T."/>
            <person name="Pickel B."/>
            <person name="Atanasova L."/>
            <person name="Karlsson M."/>
            <person name="Huettel B."/>
            <person name="Barry K.W."/>
            <person name="Haridas S."/>
            <person name="Chen C."/>
            <person name="Bauer D."/>
            <person name="Andreopoulos W."/>
            <person name="Pangilinan J."/>
            <person name="LaButti K."/>
            <person name="Riley R."/>
            <person name="Lipzen A."/>
            <person name="Clum A."/>
            <person name="Drula E."/>
            <person name="Henrissat B."/>
            <person name="Kohler A."/>
            <person name="Grigoriev I.V."/>
            <person name="Martin F.M."/>
            <person name="Hacquard S."/>
        </authorList>
    </citation>
    <scope>NUCLEOTIDE SEQUENCE</scope>
    <source>
        <strain evidence="5">MPI-CAGE-AT-0147</strain>
    </source>
</reference>
<dbReference type="InterPro" id="IPR011990">
    <property type="entry name" value="TPR-like_helical_dom_sf"/>
</dbReference>
<keyword evidence="6" id="KW-1185">Reference proteome</keyword>
<evidence type="ECO:0000256" key="2">
    <source>
        <dbReference type="ARBA" id="ARBA00022490"/>
    </source>
</evidence>
<dbReference type="PANTHER" id="PTHR45783:SF3">
    <property type="entry name" value="KINESIN LIGHT CHAIN"/>
    <property type="match status" value="1"/>
</dbReference>
<dbReference type="Gene3D" id="1.25.40.10">
    <property type="entry name" value="Tetratricopeptide repeat domain"/>
    <property type="match status" value="1"/>
</dbReference>
<dbReference type="Pfam" id="PF13424">
    <property type="entry name" value="TPR_12"/>
    <property type="match status" value="1"/>
</dbReference>
<dbReference type="InterPro" id="IPR002151">
    <property type="entry name" value="Kinesin_light"/>
</dbReference>
<dbReference type="GO" id="GO:0005737">
    <property type="term" value="C:cytoplasm"/>
    <property type="evidence" value="ECO:0007669"/>
    <property type="project" value="UniProtKB-SubCell"/>
</dbReference>
<dbReference type="GO" id="GO:0007018">
    <property type="term" value="P:microtubule-based movement"/>
    <property type="evidence" value="ECO:0007669"/>
    <property type="project" value="TreeGrafter"/>
</dbReference>